<evidence type="ECO:0000256" key="4">
    <source>
        <dbReference type="ARBA" id="ARBA00022692"/>
    </source>
</evidence>
<dbReference type="GO" id="GO:0005886">
    <property type="term" value="C:plasma membrane"/>
    <property type="evidence" value="ECO:0007669"/>
    <property type="project" value="UniProtKB-SubCell"/>
</dbReference>
<dbReference type="AlphaFoldDB" id="A0AAJ5VTE6"/>
<evidence type="ECO:0000256" key="7">
    <source>
        <dbReference type="ARBA" id="ARBA00022989"/>
    </source>
</evidence>
<dbReference type="GO" id="GO:0006508">
    <property type="term" value="P:proteolysis"/>
    <property type="evidence" value="ECO:0007669"/>
    <property type="project" value="UniProtKB-KW"/>
</dbReference>
<dbReference type="EMBL" id="CP119312">
    <property type="protein sequence ID" value="WEK03138.1"/>
    <property type="molecule type" value="Genomic_DNA"/>
</dbReference>
<keyword evidence="8 9" id="KW-0472">Membrane</keyword>
<dbReference type="Pfam" id="PF01252">
    <property type="entry name" value="Peptidase_A8"/>
    <property type="match status" value="1"/>
</dbReference>
<feature type="transmembrane region" description="Helical" evidence="9">
    <location>
        <begin position="162"/>
        <end position="187"/>
    </location>
</feature>
<reference evidence="11" key="1">
    <citation type="submission" date="2023-03" db="EMBL/GenBank/DDBJ databases">
        <title>Andean soil-derived lignocellulolytic bacterial consortium as a source of novel taxa and putative plastic-active enzymes.</title>
        <authorList>
            <person name="Diaz-Garcia L."/>
            <person name="Chuvochina M."/>
            <person name="Feuerriegel G."/>
            <person name="Bunk B."/>
            <person name="Sproer C."/>
            <person name="Streit W.R."/>
            <person name="Rodriguez L.M."/>
            <person name="Overmann J."/>
            <person name="Jimenez D.J."/>
        </authorList>
    </citation>
    <scope>NUCLEOTIDE SEQUENCE</scope>
    <source>
        <strain evidence="11">MAG 4196</strain>
    </source>
</reference>
<keyword evidence="2 9" id="KW-1003">Cell membrane</keyword>
<dbReference type="GO" id="GO:0004190">
    <property type="term" value="F:aspartic-type endopeptidase activity"/>
    <property type="evidence" value="ECO:0007669"/>
    <property type="project" value="UniProtKB-UniRule"/>
</dbReference>
<comment type="subcellular location">
    <subcellularLocation>
        <location evidence="9">Cell membrane</location>
        <topology evidence="9">Multi-pass membrane protein</topology>
    </subcellularLocation>
</comment>
<feature type="transmembrane region" description="Helical" evidence="9">
    <location>
        <begin position="98"/>
        <end position="118"/>
    </location>
</feature>
<evidence type="ECO:0000313" key="11">
    <source>
        <dbReference type="EMBL" id="WEK03138.1"/>
    </source>
</evidence>
<comment type="pathway">
    <text evidence="9">Protein modification; lipoprotein biosynthesis (signal peptide cleavage).</text>
</comment>
<dbReference type="InterPro" id="IPR001872">
    <property type="entry name" value="Peptidase_A8"/>
</dbReference>
<feature type="active site" evidence="9">
    <location>
        <position position="170"/>
    </location>
</feature>
<comment type="function">
    <text evidence="9">This protein specifically catalyzes the removal of signal peptides from prolipoproteins.</text>
</comment>
<accession>A0AAJ5VTE6</accession>
<feature type="transmembrane region" description="Helical" evidence="9">
    <location>
        <begin position="45"/>
        <end position="65"/>
    </location>
</feature>
<evidence type="ECO:0000256" key="2">
    <source>
        <dbReference type="ARBA" id="ARBA00022475"/>
    </source>
</evidence>
<keyword evidence="3 9" id="KW-0645">Protease</keyword>
<dbReference type="Proteomes" id="UP001217476">
    <property type="component" value="Chromosome"/>
</dbReference>
<proteinExistence type="inferred from homology"/>
<name>A0AAJ5VTE6_9HYPH</name>
<dbReference type="NCBIfam" id="TIGR00077">
    <property type="entry name" value="lspA"/>
    <property type="match status" value="1"/>
</dbReference>
<dbReference type="PRINTS" id="PR00781">
    <property type="entry name" value="LIPOSIGPTASE"/>
</dbReference>
<protein>
    <recommendedName>
        <fullName evidence="9">Lipoprotein signal peptidase</fullName>
        <ecNumber evidence="9">3.4.23.36</ecNumber>
    </recommendedName>
    <alternativeName>
        <fullName evidence="9">Prolipoprotein signal peptidase</fullName>
    </alternativeName>
    <alternativeName>
        <fullName evidence="9">Signal peptidase II</fullName>
        <shortName evidence="9">SPase II</shortName>
    </alternativeName>
</protein>
<evidence type="ECO:0000256" key="9">
    <source>
        <dbReference type="HAMAP-Rule" id="MF_00161"/>
    </source>
</evidence>
<evidence type="ECO:0000256" key="5">
    <source>
        <dbReference type="ARBA" id="ARBA00022750"/>
    </source>
</evidence>
<evidence type="ECO:0000256" key="3">
    <source>
        <dbReference type="ARBA" id="ARBA00022670"/>
    </source>
</evidence>
<gene>
    <name evidence="9 11" type="primary">lspA</name>
    <name evidence="11" type="ORF">P0Y65_13100</name>
</gene>
<keyword evidence="5 9" id="KW-0064">Aspartyl protease</keyword>
<keyword evidence="4 9" id="KW-0812">Transmembrane</keyword>
<dbReference type="HAMAP" id="MF_00161">
    <property type="entry name" value="LspA"/>
    <property type="match status" value="1"/>
</dbReference>
<feature type="active site" evidence="9">
    <location>
        <position position="152"/>
    </location>
</feature>
<sequence>MTAGTDKAAAVRAWLQPSVYVSLTMAILAFGLDRAHKAFQVAGECIAVGAAPCVEIFSSFVPFSMTGWRGGEVVRVTDFFDYVLVWNTGISYGLFDSLPVWALGVVMLVAIVALSAWWVRADSPVVRLGLAFCIGGALSNAIDRLIYGAVADFFHLHWGSWSFYIFNVADVAITLGVILLIVDLLGLGKARKPASTS</sequence>
<evidence type="ECO:0000313" key="12">
    <source>
        <dbReference type="Proteomes" id="UP001217476"/>
    </source>
</evidence>
<dbReference type="PANTHER" id="PTHR33695:SF1">
    <property type="entry name" value="LIPOPROTEIN SIGNAL PEPTIDASE"/>
    <property type="match status" value="1"/>
</dbReference>
<evidence type="ECO:0000256" key="8">
    <source>
        <dbReference type="ARBA" id="ARBA00023136"/>
    </source>
</evidence>
<evidence type="ECO:0000256" key="1">
    <source>
        <dbReference type="ARBA" id="ARBA00006139"/>
    </source>
</evidence>
<organism evidence="11 12">
    <name type="scientific">Candidatus Devosia phytovorans</name>
    <dbReference type="NCBI Taxonomy" id="3121372"/>
    <lineage>
        <taxon>Bacteria</taxon>
        <taxon>Pseudomonadati</taxon>
        <taxon>Pseudomonadota</taxon>
        <taxon>Alphaproteobacteria</taxon>
        <taxon>Hyphomicrobiales</taxon>
        <taxon>Devosiaceae</taxon>
        <taxon>Devosia</taxon>
    </lineage>
</organism>
<comment type="catalytic activity">
    <reaction evidence="9">
        <text>Release of signal peptides from bacterial membrane prolipoproteins. Hydrolyzes -Xaa-Yaa-Zaa-|-(S,diacylglyceryl)Cys-, in which Xaa is hydrophobic (preferably Leu), and Yaa (Ala or Ser) and Zaa (Gly or Ala) have small, neutral side chains.</text>
        <dbReference type="EC" id="3.4.23.36"/>
    </reaction>
</comment>
<evidence type="ECO:0000256" key="6">
    <source>
        <dbReference type="ARBA" id="ARBA00022801"/>
    </source>
</evidence>
<evidence type="ECO:0000256" key="10">
    <source>
        <dbReference type="RuleBase" id="RU004181"/>
    </source>
</evidence>
<feature type="transmembrane region" description="Helical" evidence="9">
    <location>
        <begin position="125"/>
        <end position="142"/>
    </location>
</feature>
<keyword evidence="7 9" id="KW-1133">Transmembrane helix</keyword>
<comment type="similarity">
    <text evidence="1 9 10">Belongs to the peptidase A8 family.</text>
</comment>
<feature type="transmembrane region" description="Helical" evidence="9">
    <location>
        <begin position="14"/>
        <end position="33"/>
    </location>
</feature>
<keyword evidence="6 9" id="KW-0378">Hydrolase</keyword>
<dbReference type="EC" id="3.4.23.36" evidence="9"/>
<dbReference type="PANTHER" id="PTHR33695">
    <property type="entry name" value="LIPOPROTEIN SIGNAL PEPTIDASE"/>
    <property type="match status" value="1"/>
</dbReference>